<dbReference type="SUPFAM" id="SSF53335">
    <property type="entry name" value="S-adenosyl-L-methionine-dependent methyltransferases"/>
    <property type="match status" value="1"/>
</dbReference>
<keyword evidence="3" id="KW-0949">S-adenosyl-L-methionine</keyword>
<evidence type="ECO:0000256" key="1">
    <source>
        <dbReference type="ARBA" id="ARBA00022603"/>
    </source>
</evidence>
<evidence type="ECO:0000313" key="7">
    <source>
        <dbReference type="EMBL" id="EFJ35623.1"/>
    </source>
</evidence>
<dbReference type="PROSITE" id="PS51682">
    <property type="entry name" value="SAM_OMT_I"/>
    <property type="match status" value="1"/>
</dbReference>
<dbReference type="GO" id="GO:0046872">
    <property type="term" value="F:metal ion binding"/>
    <property type="evidence" value="ECO:0007669"/>
    <property type="project" value="UniProtKB-KW"/>
</dbReference>
<evidence type="ECO:0000313" key="8">
    <source>
        <dbReference type="Proteomes" id="UP000001514"/>
    </source>
</evidence>
<dbReference type="Gramene" id="EFJ35623">
    <property type="protein sequence ID" value="EFJ35623"/>
    <property type="gene ID" value="SELMODRAFT_266699"/>
</dbReference>
<dbReference type="Pfam" id="PF01596">
    <property type="entry name" value="Methyltransf_3"/>
    <property type="match status" value="1"/>
</dbReference>
<dbReference type="AlphaFoldDB" id="D8QWD3"/>
<dbReference type="GeneID" id="9655281"/>
<dbReference type="STRING" id="88036.D8QWD3"/>
<comment type="similarity">
    <text evidence="5">Belongs to the class I-like SAM-binding methyltransferase superfamily. Cation-dependent O-methyltransferase family.</text>
</comment>
<gene>
    <name evidence="7" type="primary">CCoAMT2-1</name>
    <name evidence="7" type="ORF">SELMODRAFT_266699</name>
</gene>
<dbReference type="OrthoDB" id="10251242at2759"/>
<evidence type="ECO:0000256" key="4">
    <source>
        <dbReference type="ARBA" id="ARBA00022723"/>
    </source>
</evidence>
<evidence type="ECO:0000256" key="6">
    <source>
        <dbReference type="SAM" id="MobiDB-lite"/>
    </source>
</evidence>
<dbReference type="GO" id="GO:0032259">
    <property type="term" value="P:methylation"/>
    <property type="evidence" value="ECO:0007669"/>
    <property type="project" value="UniProtKB-KW"/>
</dbReference>
<dbReference type="PANTHER" id="PTHR10509">
    <property type="entry name" value="O-METHYLTRANSFERASE-RELATED"/>
    <property type="match status" value="1"/>
</dbReference>
<dbReference type="InterPro" id="IPR029063">
    <property type="entry name" value="SAM-dependent_MTases_sf"/>
</dbReference>
<dbReference type="InterPro" id="IPR002935">
    <property type="entry name" value="SAM_O-MeTrfase"/>
</dbReference>
<dbReference type="PANTHER" id="PTHR10509:SF81">
    <property type="entry name" value="CAFFEOYL-COA O-METHYLTRANSFERASE 1"/>
    <property type="match status" value="1"/>
</dbReference>
<dbReference type="InParanoid" id="D8QWD3"/>
<feature type="region of interest" description="Disordered" evidence="6">
    <location>
        <begin position="1"/>
        <end position="62"/>
    </location>
</feature>
<dbReference type="eggNOG" id="KOG1663">
    <property type="taxonomic scope" value="Eukaryota"/>
</dbReference>
<dbReference type="HOGENOM" id="CLU_067676_5_0_1"/>
<sequence>MVSVEFSDGVATPMIPNGQAKSKPSTHATANGNVGAVLENGHANGSSSNGKAKEEASKHQTLGHKSLLKSDALYQYLLETSVYPREPASLRGLRELTAKHPWNIMTTSPDEGQFLSMLVKIMNAKNTIEIGVFTGYSLLSTALALPEDGKIIAMDIDRSNYDLGFPFLQEAGVDHKIDFREGPALATLDELVQNNKNHGFFDFIFIDADKNNYLNYHERVMQLVKIGGIIGYDNTLWNGAVVASDDEPMRKYVRFYKDFVKELNKVLAADPRIEISHISISDGITLCRRIV</sequence>
<organism evidence="8">
    <name type="scientific">Selaginella moellendorffii</name>
    <name type="common">Spikemoss</name>
    <dbReference type="NCBI Taxonomy" id="88036"/>
    <lineage>
        <taxon>Eukaryota</taxon>
        <taxon>Viridiplantae</taxon>
        <taxon>Streptophyta</taxon>
        <taxon>Embryophyta</taxon>
        <taxon>Tracheophyta</taxon>
        <taxon>Lycopodiopsida</taxon>
        <taxon>Selaginellales</taxon>
        <taxon>Selaginellaceae</taxon>
        <taxon>Selaginella</taxon>
    </lineage>
</organism>
<dbReference type="Gene3D" id="3.40.50.150">
    <property type="entry name" value="Vaccinia Virus protein VP39"/>
    <property type="match status" value="1"/>
</dbReference>
<keyword evidence="2" id="KW-0808">Transferase</keyword>
<evidence type="ECO:0000256" key="3">
    <source>
        <dbReference type="ARBA" id="ARBA00022691"/>
    </source>
</evidence>
<keyword evidence="4" id="KW-0479">Metal-binding</keyword>
<dbReference type="Proteomes" id="UP000001514">
    <property type="component" value="Unassembled WGS sequence"/>
</dbReference>
<dbReference type="FunFam" id="3.40.50.150:FF:000147">
    <property type="entry name" value="Caffeoyl-CoA O-methyltransferase 1"/>
    <property type="match status" value="1"/>
</dbReference>
<protein>
    <submittedName>
        <fullName evidence="7">Uncharacterized protein CCoAMT2-1</fullName>
    </submittedName>
</protein>
<accession>D8QWD3</accession>
<dbReference type="InterPro" id="IPR050362">
    <property type="entry name" value="Cation-dep_OMT"/>
</dbReference>
<evidence type="ECO:0000256" key="5">
    <source>
        <dbReference type="ARBA" id="ARBA00023453"/>
    </source>
</evidence>
<evidence type="ECO:0000256" key="2">
    <source>
        <dbReference type="ARBA" id="ARBA00022679"/>
    </source>
</evidence>
<dbReference type="OMA" id="SGHIEGQ"/>
<dbReference type="GO" id="GO:0008171">
    <property type="term" value="F:O-methyltransferase activity"/>
    <property type="evidence" value="ECO:0007669"/>
    <property type="project" value="InterPro"/>
</dbReference>
<proteinExistence type="inferred from homology"/>
<dbReference type="GO" id="GO:0008757">
    <property type="term" value="F:S-adenosylmethionine-dependent methyltransferase activity"/>
    <property type="evidence" value="ECO:0000318"/>
    <property type="project" value="GO_Central"/>
</dbReference>
<name>D8QWD3_SELML</name>
<dbReference type="FunCoup" id="D8QWD3">
    <property type="interactions" value="1429"/>
</dbReference>
<keyword evidence="8" id="KW-1185">Reference proteome</keyword>
<dbReference type="EMBL" id="GL377568">
    <property type="protein sequence ID" value="EFJ35623.1"/>
    <property type="molecule type" value="Genomic_DNA"/>
</dbReference>
<dbReference type="KEGG" id="smo:SELMODRAFT_266699"/>
<keyword evidence="1" id="KW-0489">Methyltransferase</keyword>
<feature type="compositionally biased region" description="Polar residues" evidence="6">
    <location>
        <begin position="19"/>
        <end position="32"/>
    </location>
</feature>
<reference evidence="7 8" key="1">
    <citation type="journal article" date="2011" name="Science">
        <title>The Selaginella genome identifies genetic changes associated with the evolution of vascular plants.</title>
        <authorList>
            <person name="Banks J.A."/>
            <person name="Nishiyama T."/>
            <person name="Hasebe M."/>
            <person name="Bowman J.L."/>
            <person name="Gribskov M."/>
            <person name="dePamphilis C."/>
            <person name="Albert V.A."/>
            <person name="Aono N."/>
            <person name="Aoyama T."/>
            <person name="Ambrose B.A."/>
            <person name="Ashton N.W."/>
            <person name="Axtell M.J."/>
            <person name="Barker E."/>
            <person name="Barker M.S."/>
            <person name="Bennetzen J.L."/>
            <person name="Bonawitz N.D."/>
            <person name="Chapple C."/>
            <person name="Cheng C."/>
            <person name="Correa L.G."/>
            <person name="Dacre M."/>
            <person name="DeBarry J."/>
            <person name="Dreyer I."/>
            <person name="Elias M."/>
            <person name="Engstrom E.M."/>
            <person name="Estelle M."/>
            <person name="Feng L."/>
            <person name="Finet C."/>
            <person name="Floyd S.K."/>
            <person name="Frommer W.B."/>
            <person name="Fujita T."/>
            <person name="Gramzow L."/>
            <person name="Gutensohn M."/>
            <person name="Harholt J."/>
            <person name="Hattori M."/>
            <person name="Heyl A."/>
            <person name="Hirai T."/>
            <person name="Hiwatashi Y."/>
            <person name="Ishikawa M."/>
            <person name="Iwata M."/>
            <person name="Karol K.G."/>
            <person name="Koehler B."/>
            <person name="Kolukisaoglu U."/>
            <person name="Kubo M."/>
            <person name="Kurata T."/>
            <person name="Lalonde S."/>
            <person name="Li K."/>
            <person name="Li Y."/>
            <person name="Litt A."/>
            <person name="Lyons E."/>
            <person name="Manning G."/>
            <person name="Maruyama T."/>
            <person name="Michael T.P."/>
            <person name="Mikami K."/>
            <person name="Miyazaki S."/>
            <person name="Morinaga S."/>
            <person name="Murata T."/>
            <person name="Mueller-Roeber B."/>
            <person name="Nelson D.R."/>
            <person name="Obara M."/>
            <person name="Oguri Y."/>
            <person name="Olmstead R.G."/>
            <person name="Onodera N."/>
            <person name="Petersen B.L."/>
            <person name="Pils B."/>
            <person name="Prigge M."/>
            <person name="Rensing S.A."/>
            <person name="Riano-Pachon D.M."/>
            <person name="Roberts A.W."/>
            <person name="Sato Y."/>
            <person name="Scheller H.V."/>
            <person name="Schulz B."/>
            <person name="Schulz C."/>
            <person name="Shakirov E.V."/>
            <person name="Shibagaki N."/>
            <person name="Shinohara N."/>
            <person name="Shippen D.E."/>
            <person name="Soerensen I."/>
            <person name="Sotooka R."/>
            <person name="Sugimoto N."/>
            <person name="Sugita M."/>
            <person name="Sumikawa N."/>
            <person name="Tanurdzic M."/>
            <person name="Theissen G."/>
            <person name="Ulvskov P."/>
            <person name="Wakazuki S."/>
            <person name="Weng J.K."/>
            <person name="Willats W.W."/>
            <person name="Wipf D."/>
            <person name="Wolf P.G."/>
            <person name="Yang L."/>
            <person name="Zimmer A.D."/>
            <person name="Zhu Q."/>
            <person name="Mitros T."/>
            <person name="Hellsten U."/>
            <person name="Loque D."/>
            <person name="Otillar R."/>
            <person name="Salamov A."/>
            <person name="Schmutz J."/>
            <person name="Shapiro H."/>
            <person name="Lindquist E."/>
            <person name="Lucas S."/>
            <person name="Rokhsar D."/>
            <person name="Grigoriev I.V."/>
        </authorList>
    </citation>
    <scope>NUCLEOTIDE SEQUENCE [LARGE SCALE GENOMIC DNA]</scope>
</reference>
<dbReference type="CDD" id="cd02440">
    <property type="entry name" value="AdoMet_MTases"/>
    <property type="match status" value="1"/>
</dbReference>